<feature type="transmembrane region" description="Helical" evidence="7">
    <location>
        <begin position="298"/>
        <end position="321"/>
    </location>
</feature>
<feature type="transmembrane region" description="Helical" evidence="7">
    <location>
        <begin position="360"/>
        <end position="384"/>
    </location>
</feature>
<dbReference type="GO" id="GO:0012505">
    <property type="term" value="C:endomembrane system"/>
    <property type="evidence" value="ECO:0007669"/>
    <property type="project" value="UniProtKB-SubCell"/>
</dbReference>
<evidence type="ECO:0000256" key="5">
    <source>
        <dbReference type="ARBA" id="ARBA00023136"/>
    </source>
</evidence>
<gene>
    <name evidence="9" type="ORF">SAMN05216227_101946</name>
</gene>
<dbReference type="InterPro" id="IPR020846">
    <property type="entry name" value="MFS_dom"/>
</dbReference>
<feature type="transmembrane region" description="Helical" evidence="7">
    <location>
        <begin position="181"/>
        <end position="204"/>
    </location>
</feature>
<sequence length="415" mass="43549">MPQTPPITKPQIIRPQAARPQPTKPMPRRAELIGIAAILMATISLSVDIMLPALATIAADLGAVDNQRQWVVTALFIGLTIGQLIFGPLSDSTGRRPAIFVGIALFTLGSVLCATATSFSGLIAGRILQGIGAAGPRIVTVAIIRDRFAGPAMAQVMSIIMGIFILVPMLAPALGQGLLVVISWRALFALLPALCIAGGVWLFLRQPETLAAPRPFSARALITAAREVLTSPKPMAYTLAGAGCYGSMMGYVNSSQQLFQDLYGAGHLFAALFGLCAAFIAAATLINARLVLRFGMEGICIAAMTALLLWCAGFWALAAITGAAVPLWGFMLFNCVTLFLMGLTFGNFNAIALANLGHIAGLASAILASLTTALNLMIAAVIGLSFNMTAYPIAIGYTVCAVVSLTLMLWARRKD</sequence>
<evidence type="ECO:0000313" key="9">
    <source>
        <dbReference type="EMBL" id="SEN64693.1"/>
    </source>
</evidence>
<dbReference type="InterPro" id="IPR036259">
    <property type="entry name" value="MFS_trans_sf"/>
</dbReference>
<evidence type="ECO:0000256" key="7">
    <source>
        <dbReference type="SAM" id="Phobius"/>
    </source>
</evidence>
<keyword evidence="4 7" id="KW-1133">Transmembrane helix</keyword>
<evidence type="ECO:0000313" key="10">
    <source>
        <dbReference type="Proteomes" id="UP000183002"/>
    </source>
</evidence>
<proteinExistence type="predicted"/>
<dbReference type="GO" id="GO:0005886">
    <property type="term" value="C:plasma membrane"/>
    <property type="evidence" value="ECO:0007669"/>
    <property type="project" value="TreeGrafter"/>
</dbReference>
<evidence type="ECO:0000256" key="6">
    <source>
        <dbReference type="SAM" id="MobiDB-lite"/>
    </source>
</evidence>
<dbReference type="RefSeq" id="WP_082224758.1">
    <property type="nucleotide sequence ID" value="NZ_LGHU01000030.1"/>
</dbReference>
<feature type="transmembrane region" description="Helical" evidence="7">
    <location>
        <begin position="264"/>
        <end position="286"/>
    </location>
</feature>
<feature type="region of interest" description="Disordered" evidence="6">
    <location>
        <begin position="1"/>
        <end position="25"/>
    </location>
</feature>
<evidence type="ECO:0000256" key="2">
    <source>
        <dbReference type="ARBA" id="ARBA00022448"/>
    </source>
</evidence>
<feature type="transmembrane region" description="Helical" evidence="7">
    <location>
        <begin position="32"/>
        <end position="57"/>
    </location>
</feature>
<name>A0A1H8I7N1_9RHOB</name>
<dbReference type="STRING" id="1077947.SAMN05216227_101946"/>
<evidence type="ECO:0000259" key="8">
    <source>
        <dbReference type="PROSITE" id="PS50850"/>
    </source>
</evidence>
<evidence type="ECO:0000256" key="1">
    <source>
        <dbReference type="ARBA" id="ARBA00004127"/>
    </source>
</evidence>
<feature type="transmembrane region" description="Helical" evidence="7">
    <location>
        <begin position="98"/>
        <end position="117"/>
    </location>
</feature>
<feature type="transmembrane region" description="Helical" evidence="7">
    <location>
        <begin position="69"/>
        <end position="86"/>
    </location>
</feature>
<keyword evidence="2" id="KW-0813">Transport</keyword>
<protein>
    <submittedName>
        <fullName evidence="9">MFS transporter, DHA1 family, bicyclomycin/chloramphenicol resistance protein</fullName>
    </submittedName>
</protein>
<dbReference type="AlphaFoldDB" id="A0A1H8I7N1"/>
<dbReference type="PANTHER" id="PTHR23501:SF191">
    <property type="entry name" value="VACUOLAR BASIC AMINO ACID TRANSPORTER 4"/>
    <property type="match status" value="1"/>
</dbReference>
<keyword evidence="3 7" id="KW-0812">Transmembrane</keyword>
<dbReference type="EMBL" id="FOCO01000019">
    <property type="protein sequence ID" value="SEN64693.1"/>
    <property type="molecule type" value="Genomic_DNA"/>
</dbReference>
<dbReference type="Pfam" id="PF07690">
    <property type="entry name" value="MFS_1"/>
    <property type="match status" value="1"/>
</dbReference>
<dbReference type="PROSITE" id="PS50850">
    <property type="entry name" value="MFS"/>
    <property type="match status" value="1"/>
</dbReference>
<comment type="subcellular location">
    <subcellularLocation>
        <location evidence="1">Endomembrane system</location>
        <topology evidence="1">Multi-pass membrane protein</topology>
    </subcellularLocation>
</comment>
<feature type="transmembrane region" description="Helical" evidence="7">
    <location>
        <begin position="156"/>
        <end position="175"/>
    </location>
</feature>
<dbReference type="CDD" id="cd17320">
    <property type="entry name" value="MFS_MdfA_MDR_like"/>
    <property type="match status" value="1"/>
</dbReference>
<feature type="domain" description="Major facilitator superfamily (MFS) profile" evidence="8">
    <location>
        <begin position="32"/>
        <end position="415"/>
    </location>
</feature>
<dbReference type="GO" id="GO:0022857">
    <property type="term" value="F:transmembrane transporter activity"/>
    <property type="evidence" value="ECO:0007669"/>
    <property type="project" value="InterPro"/>
</dbReference>
<evidence type="ECO:0000256" key="4">
    <source>
        <dbReference type="ARBA" id="ARBA00022989"/>
    </source>
</evidence>
<dbReference type="OrthoDB" id="9800416at2"/>
<reference evidence="9 10" key="1">
    <citation type="submission" date="2016-10" db="EMBL/GenBank/DDBJ databases">
        <authorList>
            <person name="de Groot N.N."/>
        </authorList>
    </citation>
    <scope>NUCLEOTIDE SEQUENCE [LARGE SCALE GENOMIC DNA]</scope>
    <source>
        <strain evidence="9 10">CGMCC 1.10836</strain>
    </source>
</reference>
<organism evidence="9 10">
    <name type="scientific">Pseudorhodobacter antarcticus</name>
    <dbReference type="NCBI Taxonomy" id="1077947"/>
    <lineage>
        <taxon>Bacteria</taxon>
        <taxon>Pseudomonadati</taxon>
        <taxon>Pseudomonadota</taxon>
        <taxon>Alphaproteobacteria</taxon>
        <taxon>Rhodobacterales</taxon>
        <taxon>Paracoccaceae</taxon>
        <taxon>Pseudorhodobacter</taxon>
    </lineage>
</organism>
<dbReference type="Proteomes" id="UP000183002">
    <property type="component" value="Unassembled WGS sequence"/>
</dbReference>
<feature type="transmembrane region" description="Helical" evidence="7">
    <location>
        <begin position="390"/>
        <end position="411"/>
    </location>
</feature>
<keyword evidence="10" id="KW-1185">Reference proteome</keyword>
<feature type="transmembrane region" description="Helical" evidence="7">
    <location>
        <begin position="327"/>
        <end position="348"/>
    </location>
</feature>
<dbReference type="InterPro" id="IPR011701">
    <property type="entry name" value="MFS"/>
</dbReference>
<dbReference type="Gene3D" id="1.20.1720.10">
    <property type="entry name" value="Multidrug resistance protein D"/>
    <property type="match status" value="1"/>
</dbReference>
<evidence type="ECO:0000256" key="3">
    <source>
        <dbReference type="ARBA" id="ARBA00022692"/>
    </source>
</evidence>
<dbReference type="SUPFAM" id="SSF103473">
    <property type="entry name" value="MFS general substrate transporter"/>
    <property type="match status" value="1"/>
</dbReference>
<keyword evidence="5 7" id="KW-0472">Membrane</keyword>
<accession>A0A1H8I7N1</accession>
<dbReference type="PANTHER" id="PTHR23501">
    <property type="entry name" value="MAJOR FACILITATOR SUPERFAMILY"/>
    <property type="match status" value="1"/>
</dbReference>